<feature type="compositionally biased region" description="Basic and acidic residues" evidence="1">
    <location>
        <begin position="199"/>
        <end position="208"/>
    </location>
</feature>
<feature type="region of interest" description="Disordered" evidence="1">
    <location>
        <begin position="136"/>
        <end position="257"/>
    </location>
</feature>
<evidence type="ECO:0000256" key="1">
    <source>
        <dbReference type="SAM" id="MobiDB-lite"/>
    </source>
</evidence>
<reference evidence="2" key="1">
    <citation type="submission" date="2020-02" db="EMBL/GenBank/DDBJ databases">
        <authorList>
            <person name="Meier V. D."/>
        </authorList>
    </citation>
    <scope>NUCLEOTIDE SEQUENCE</scope>
    <source>
        <strain evidence="2">AVDCRST_MAG51</strain>
    </source>
</reference>
<organism evidence="2">
    <name type="scientific">uncultured Ramlibacter sp</name>
    <dbReference type="NCBI Taxonomy" id="260755"/>
    <lineage>
        <taxon>Bacteria</taxon>
        <taxon>Pseudomonadati</taxon>
        <taxon>Pseudomonadota</taxon>
        <taxon>Betaproteobacteria</taxon>
        <taxon>Burkholderiales</taxon>
        <taxon>Comamonadaceae</taxon>
        <taxon>Ramlibacter</taxon>
        <taxon>environmental samples</taxon>
    </lineage>
</organism>
<dbReference type="AlphaFoldDB" id="A0A6J4P8D2"/>
<feature type="compositionally biased region" description="Basic and acidic residues" evidence="1">
    <location>
        <begin position="71"/>
        <end position="81"/>
    </location>
</feature>
<dbReference type="EMBL" id="CADCUX010000240">
    <property type="protein sequence ID" value="CAA9403157.1"/>
    <property type="molecule type" value="Genomic_DNA"/>
</dbReference>
<feature type="non-terminal residue" evidence="2">
    <location>
        <position position="1"/>
    </location>
</feature>
<accession>A0A6J4P8D2</accession>
<feature type="region of interest" description="Disordered" evidence="1">
    <location>
        <begin position="1"/>
        <end position="81"/>
    </location>
</feature>
<feature type="compositionally biased region" description="Basic residues" evidence="1">
    <location>
        <begin position="53"/>
        <end position="70"/>
    </location>
</feature>
<name>A0A6J4P8D2_9BURK</name>
<evidence type="ECO:0000313" key="2">
    <source>
        <dbReference type="EMBL" id="CAA9403157.1"/>
    </source>
</evidence>
<gene>
    <name evidence="2" type="ORF">AVDCRST_MAG51-1004</name>
</gene>
<keyword evidence="2" id="KW-0378">Hydrolase</keyword>
<protein>
    <submittedName>
        <fullName evidence="2">Metal-dependent hydrolases of the beta-lactamase superfamily I</fullName>
    </submittedName>
</protein>
<dbReference type="GO" id="GO:0016787">
    <property type="term" value="F:hydrolase activity"/>
    <property type="evidence" value="ECO:0007669"/>
    <property type="project" value="UniProtKB-KW"/>
</dbReference>
<feature type="compositionally biased region" description="Basic residues" evidence="1">
    <location>
        <begin position="7"/>
        <end position="26"/>
    </location>
</feature>
<proteinExistence type="predicted"/>
<feature type="compositionally biased region" description="Basic and acidic residues" evidence="1">
    <location>
        <begin position="239"/>
        <end position="257"/>
    </location>
</feature>
<feature type="non-terminal residue" evidence="2">
    <location>
        <position position="257"/>
    </location>
</feature>
<sequence length="257" mass="29124">DPVQKPGQRKHRQRHRRAVARRWRHHPPADRLRARHPHPRQAAGPGWHAGRPDRRHLRHARARRPHRLRPRAGDPRAHPGLDERRHLARFGPARLRRAAAHRQRLHRRRDRLDAGAALHRAARCARAAAADLQRRRRHAGCADRPGTRHAARDRPACGQRHPAARMQPRRDAAGSRALPAVPEAPRGRCVGPPVQPGRGSDRAGDPRPRIAAGRGRAPERTEQPARTGARGAGRRAGHRGRDPRGRRPERQRLAQRL</sequence>